<proteinExistence type="predicted"/>
<organism evidence="1 2">
    <name type="scientific">Panagrolaimus sp. ES5</name>
    <dbReference type="NCBI Taxonomy" id="591445"/>
    <lineage>
        <taxon>Eukaryota</taxon>
        <taxon>Metazoa</taxon>
        <taxon>Ecdysozoa</taxon>
        <taxon>Nematoda</taxon>
        <taxon>Chromadorea</taxon>
        <taxon>Rhabditida</taxon>
        <taxon>Tylenchina</taxon>
        <taxon>Panagrolaimomorpha</taxon>
        <taxon>Panagrolaimoidea</taxon>
        <taxon>Panagrolaimidae</taxon>
        <taxon>Panagrolaimus</taxon>
    </lineage>
</organism>
<name>A0AC34GFY4_9BILA</name>
<dbReference type="WBParaSite" id="ES5_v2.g28559.t1">
    <property type="protein sequence ID" value="ES5_v2.g28559.t1"/>
    <property type="gene ID" value="ES5_v2.g28559"/>
</dbReference>
<reference evidence="2" key="1">
    <citation type="submission" date="2022-11" db="UniProtKB">
        <authorList>
            <consortium name="WormBaseParasite"/>
        </authorList>
    </citation>
    <scope>IDENTIFICATION</scope>
</reference>
<evidence type="ECO:0000313" key="1">
    <source>
        <dbReference type="Proteomes" id="UP000887579"/>
    </source>
</evidence>
<protein>
    <submittedName>
        <fullName evidence="2">BTB domain-containing protein</fullName>
    </submittedName>
</protein>
<accession>A0AC34GFY4</accession>
<evidence type="ECO:0000313" key="2">
    <source>
        <dbReference type="WBParaSite" id="ES5_v2.g28559.t1"/>
    </source>
</evidence>
<sequence>MDGDNSKIKDTLTPPPSATTPPPELEKEKTKEDQKNNENDKNQSCVKIYGIQVPYSSPDSESDSNSVNDTVPPPTKRSRCKTSIRSKSPPFTKKSKIYQSFSDPKYFDVILVSSDQIEIPTYRCVLAAFSTKFSKQFEKLRIHPARIQVKDFDASTIKDAIDFMFDRLVSVFGKEVSLLKFAAAYGIQDLMEKCCEFIENLGETYLSISNADLCQYIEIAYAHN</sequence>
<dbReference type="Proteomes" id="UP000887579">
    <property type="component" value="Unplaced"/>
</dbReference>